<gene>
    <name evidence="3" type="ordered locus">Marpi_1540</name>
</gene>
<feature type="domain" description="CAAX prenyl protease 2/Lysostaphin resistance protein A-like" evidence="2">
    <location>
        <begin position="103"/>
        <end position="189"/>
    </location>
</feature>
<keyword evidence="1" id="KW-0812">Transmembrane</keyword>
<protein>
    <submittedName>
        <fullName evidence="3">CAAX amino terminal protease family</fullName>
    </submittedName>
</protein>
<dbReference type="Proteomes" id="UP000007161">
    <property type="component" value="Chromosome"/>
</dbReference>
<keyword evidence="1" id="KW-0472">Membrane</keyword>
<dbReference type="OrthoDB" id="9948105at2"/>
<keyword evidence="4" id="KW-1185">Reference proteome</keyword>
<dbReference type="eggNOG" id="COG1266">
    <property type="taxonomic scope" value="Bacteria"/>
</dbReference>
<feature type="transmembrane region" description="Helical" evidence="1">
    <location>
        <begin position="150"/>
        <end position="170"/>
    </location>
</feature>
<keyword evidence="1" id="KW-1133">Transmembrane helix</keyword>
<dbReference type="InterPro" id="IPR003675">
    <property type="entry name" value="Rce1/LyrA-like_dom"/>
</dbReference>
<evidence type="ECO:0000259" key="2">
    <source>
        <dbReference type="Pfam" id="PF02517"/>
    </source>
</evidence>
<feature type="transmembrane region" description="Helical" evidence="1">
    <location>
        <begin position="119"/>
        <end position="144"/>
    </location>
</feature>
<evidence type="ECO:0000313" key="4">
    <source>
        <dbReference type="Proteomes" id="UP000007161"/>
    </source>
</evidence>
<dbReference type="EMBL" id="CP003257">
    <property type="protein sequence ID" value="AEX85934.1"/>
    <property type="molecule type" value="Genomic_DNA"/>
</dbReference>
<reference evidence="4" key="2">
    <citation type="submission" date="2012-01" db="EMBL/GenBank/DDBJ databases">
        <title>Complete sequence of chromosome of Marinitoga piezophila KA3.</title>
        <authorList>
            <person name="Lucas S."/>
            <person name="Han J."/>
            <person name="Lapidus A."/>
            <person name="Cheng J.-F."/>
            <person name="Goodwin L."/>
            <person name="Pitluck S."/>
            <person name="Peters L."/>
            <person name="Mikhailova N."/>
            <person name="Teshima H."/>
            <person name="Detter J.C."/>
            <person name="Han C."/>
            <person name="Tapia R."/>
            <person name="Land M."/>
            <person name="Hauser L."/>
            <person name="Kyrpides N."/>
            <person name="Ivanova N."/>
            <person name="Pagani I."/>
            <person name="Jebbar M."/>
            <person name="Vannier P."/>
            <person name="Oger P."/>
            <person name="Cario A."/>
            <person name="Bartlett D."/>
            <person name="Noll K.M."/>
            <person name="Woyke T."/>
        </authorList>
    </citation>
    <scope>NUCLEOTIDE SEQUENCE [LARGE SCALE GENOMIC DNA]</scope>
    <source>
        <strain evidence="4">DSM 14283 / JCM 11233 / KA3</strain>
    </source>
</reference>
<accession>H2J4J2</accession>
<dbReference type="GO" id="GO:0006508">
    <property type="term" value="P:proteolysis"/>
    <property type="evidence" value="ECO:0007669"/>
    <property type="project" value="UniProtKB-KW"/>
</dbReference>
<sequence>MINNMENQSFRIKIIIFFHIIAIAYVGITSTISYFWAIMFLLYLIAVYIEIKGDETLKFYFKFNNFTIIFKDKLLLFILIFYLFGIYIKIKNFDFNAFFSIDLMSITWAPIYEEILYRLIVISFLEIIFKNNKLICFISAFIFAVVHEQYTLLDGKLFVFISAIIYYYSFKKSKSIYSPMLYHFLNNFVKGLYN</sequence>
<feature type="transmembrane region" description="Helical" evidence="1">
    <location>
        <begin position="34"/>
        <end position="51"/>
    </location>
</feature>
<name>H2J4J2_MARPK</name>
<dbReference type="GO" id="GO:0004175">
    <property type="term" value="F:endopeptidase activity"/>
    <property type="evidence" value="ECO:0007669"/>
    <property type="project" value="UniProtKB-ARBA"/>
</dbReference>
<dbReference type="KEGG" id="mpz:Marpi_1540"/>
<keyword evidence="3" id="KW-0645">Protease</keyword>
<dbReference type="AlphaFoldDB" id="H2J4J2"/>
<organism evidence="3 4">
    <name type="scientific">Marinitoga piezophila (strain DSM 14283 / JCM 11233 / KA3)</name>
    <dbReference type="NCBI Taxonomy" id="443254"/>
    <lineage>
        <taxon>Bacteria</taxon>
        <taxon>Thermotogati</taxon>
        <taxon>Thermotogota</taxon>
        <taxon>Thermotogae</taxon>
        <taxon>Petrotogales</taxon>
        <taxon>Petrotogaceae</taxon>
        <taxon>Marinitoga</taxon>
    </lineage>
</organism>
<reference evidence="3 4" key="1">
    <citation type="journal article" date="2012" name="J. Bacteriol.">
        <title>Complete Genome Sequence of the Thermophilic, Piezophilic, Heterotrophic Bacterium Marinitoga piezophila KA3.</title>
        <authorList>
            <person name="Lucas S."/>
            <person name="Han J."/>
            <person name="Lapidus A."/>
            <person name="Cheng J.F."/>
            <person name="Goodwin L.A."/>
            <person name="Pitluck S."/>
            <person name="Peters L."/>
            <person name="Mikhailova N."/>
            <person name="Teshima H."/>
            <person name="Detter J.C."/>
            <person name="Han C."/>
            <person name="Tapia R."/>
            <person name="Land M."/>
            <person name="Hauser L."/>
            <person name="Kyrpides N.C."/>
            <person name="Ivanova N."/>
            <person name="Pagani I."/>
            <person name="Vannier P."/>
            <person name="Oger P."/>
            <person name="Bartlett D.H."/>
            <person name="Noll K.M."/>
            <person name="Woyke T."/>
            <person name="Jebbar M."/>
        </authorList>
    </citation>
    <scope>NUCLEOTIDE SEQUENCE [LARGE SCALE GENOMIC DNA]</scope>
    <source>
        <strain evidence="4">DSM 14283 / JCM 11233 / KA3</strain>
    </source>
</reference>
<evidence type="ECO:0000256" key="1">
    <source>
        <dbReference type="SAM" id="Phobius"/>
    </source>
</evidence>
<dbReference type="Pfam" id="PF02517">
    <property type="entry name" value="Rce1-like"/>
    <property type="match status" value="1"/>
</dbReference>
<keyword evidence="3" id="KW-0378">Hydrolase</keyword>
<proteinExistence type="predicted"/>
<dbReference type="GO" id="GO:0080120">
    <property type="term" value="P:CAAX-box protein maturation"/>
    <property type="evidence" value="ECO:0007669"/>
    <property type="project" value="UniProtKB-ARBA"/>
</dbReference>
<dbReference type="RefSeq" id="WP_014297005.1">
    <property type="nucleotide sequence ID" value="NC_016751.1"/>
</dbReference>
<evidence type="ECO:0000313" key="3">
    <source>
        <dbReference type="EMBL" id="AEX85934.1"/>
    </source>
</evidence>
<dbReference type="STRING" id="443254.Marpi_1540"/>
<feature type="transmembrane region" description="Helical" evidence="1">
    <location>
        <begin position="72"/>
        <end position="90"/>
    </location>
</feature>
<dbReference type="HOGENOM" id="CLU_1401017_0_0_0"/>